<dbReference type="Gene3D" id="3.30.1310.10">
    <property type="entry name" value="Nucleoid-associated protein YbaB-like domain"/>
    <property type="match status" value="1"/>
</dbReference>
<gene>
    <name evidence="2" type="ORF">H340_26339</name>
</gene>
<evidence type="ECO:0008006" key="4">
    <source>
        <dbReference type="Google" id="ProtNLM"/>
    </source>
</evidence>
<dbReference type="Proteomes" id="UP000011740">
    <property type="component" value="Unassembled WGS sequence"/>
</dbReference>
<dbReference type="PATRIC" id="fig|1223523.3.peg.5348"/>
<dbReference type="AlphaFoldDB" id="M3BD43"/>
<evidence type="ECO:0000313" key="3">
    <source>
        <dbReference type="Proteomes" id="UP000011740"/>
    </source>
</evidence>
<name>M3BD43_STRM1</name>
<organism evidence="2 3">
    <name type="scientific">Streptomyces mobaraensis (strain ATCC 29032 / DSM 40847 / JCM 4168 / NBRC 13819 / NCIMB 11159 / IPCR 16-22)</name>
    <dbReference type="NCBI Taxonomy" id="1223523"/>
    <lineage>
        <taxon>Bacteria</taxon>
        <taxon>Bacillati</taxon>
        <taxon>Actinomycetota</taxon>
        <taxon>Actinomycetes</taxon>
        <taxon>Kitasatosporales</taxon>
        <taxon>Streptomycetaceae</taxon>
        <taxon>Streptomyces</taxon>
    </lineage>
</organism>
<comment type="caution">
    <text evidence="2">The sequence shown here is derived from an EMBL/GenBank/DDBJ whole genome shotgun (WGS) entry which is preliminary data.</text>
</comment>
<dbReference type="STRING" id="1223523.H340_26339"/>
<evidence type="ECO:0000313" key="2">
    <source>
        <dbReference type="EMBL" id="EME97469.1"/>
    </source>
</evidence>
<feature type="region of interest" description="Disordered" evidence="1">
    <location>
        <begin position="109"/>
        <end position="142"/>
    </location>
</feature>
<dbReference type="eggNOG" id="ENOG50349YN">
    <property type="taxonomic scope" value="Bacteria"/>
</dbReference>
<dbReference type="EMBL" id="AORZ01000119">
    <property type="protein sequence ID" value="EME97469.1"/>
    <property type="molecule type" value="Genomic_DNA"/>
</dbReference>
<dbReference type="InterPro" id="IPR036894">
    <property type="entry name" value="YbaB-like_sf"/>
</dbReference>
<reference evidence="2 3" key="1">
    <citation type="journal article" date="2013" name="Genome Announc.">
        <title>Whole-Genome Shotgun Assembly and Analysis of the Genome of Streptomyces mobaraensis DSM 40847, a Strain for Industrial Production of Microbial Transglutaminase.</title>
        <authorList>
            <person name="Yang H."/>
            <person name="He T."/>
            <person name="Wu W."/>
            <person name="Zhu W."/>
            <person name="Lu B."/>
            <person name="Sun W."/>
        </authorList>
    </citation>
    <scope>NUCLEOTIDE SEQUENCE [LARGE SCALE GENOMIC DNA]</scope>
    <source>
        <strain evidence="2 3">DSM 40847</strain>
    </source>
</reference>
<protein>
    <recommendedName>
        <fullName evidence="4">YbaB/EbfC DNA-binding family protein</fullName>
    </recommendedName>
</protein>
<accession>M3BD43</accession>
<evidence type="ECO:0000256" key="1">
    <source>
        <dbReference type="SAM" id="MobiDB-lite"/>
    </source>
</evidence>
<proteinExistence type="predicted"/>
<sequence>MLNEGGSVNGDPFADLHQAREHILGIQRLMSDMREQVPREAGGSDPQGAVSVRLAAGGLPERVTVVTDWQRRQAPEALDAAVTAAYESALRERLEGWSRSLEGTDWERRAERLDADSPFTAGATGREAESAGARPAPPEPPELDLRYVLPRRLDEVAEEMLSLFDLDAIAGPAAAEPETFTGKSAGGQVAVTVAQGSMVSCSVNPAWADGRSAVRLNQALAEALADARDRLAAGASRGPSAHQLDGLFKEAMAILADPARFAD</sequence>